<dbReference type="EMBL" id="EU197055">
    <property type="protein sequence ID" value="ABY63216.1"/>
    <property type="molecule type" value="Genomic_DNA"/>
</dbReference>
<dbReference type="Proteomes" id="UP000002421">
    <property type="component" value="Segment"/>
</dbReference>
<name>B3FJQ1_BP201</name>
<gene>
    <name evidence="1" type="ORF">201phi2-1p392</name>
</gene>
<reference evidence="1 2" key="1">
    <citation type="journal article" date="2008" name="Virology">
        <title>Characterization of Pseudomonas chlororaphis myovirus 201varphi2-1 via genomic sequencing, mass spectrometry, and electron microscopy.</title>
        <authorList>
            <person name="Thomas J.A."/>
            <person name="Rolando M.R."/>
            <person name="Carroll C.A."/>
            <person name="Shen P.S."/>
            <person name="Belnap D.M."/>
            <person name="Weintraub S.T."/>
            <person name="Serwer P."/>
            <person name="Hardies S.C."/>
        </authorList>
    </citation>
    <scope>NUCLEOTIDE SEQUENCE</scope>
</reference>
<keyword evidence="2" id="KW-1185">Reference proteome</keyword>
<dbReference type="KEGG" id="vg:6372502"/>
<sequence>MVFNPKKEGNKLVYCTRNAKVVAAKDLWPELDNTDGINVLQAEHYVHDEWHPIRTSMIVDIRGNDYETRNSIYRVIDK</sequence>
<proteinExistence type="predicted"/>
<dbReference type="RefSeq" id="YP_001957112.1">
    <property type="nucleotide sequence ID" value="NC_010821.1"/>
</dbReference>
<protein>
    <submittedName>
        <fullName evidence="1">Uncharacterized protein</fullName>
    </submittedName>
</protein>
<organism evidence="1 2">
    <name type="scientific">Pseudomonas phage 201phi2-1</name>
    <name type="common">Pseudomonas chlororaphis phage 201phi2-1</name>
    <dbReference type="NCBI Taxonomy" id="198110"/>
    <lineage>
        <taxon>Viruses</taxon>
        <taxon>Duplodnaviria</taxon>
        <taxon>Heunggongvirae</taxon>
        <taxon>Uroviricota</taxon>
        <taxon>Caudoviricetes</taxon>
        <taxon>Chimalliviridae</taxon>
        <taxon>Serwervirus</taxon>
        <taxon>Serwervirus 201phi21</taxon>
    </lineage>
</organism>
<accession>B3FJQ1</accession>
<evidence type="ECO:0000313" key="2">
    <source>
        <dbReference type="Proteomes" id="UP000002421"/>
    </source>
</evidence>
<dbReference type="OrthoDB" id="40508at10239"/>
<organismHost>
    <name type="scientific">Pseudomonas chlororaphis</name>
    <dbReference type="NCBI Taxonomy" id="587753"/>
</organismHost>
<evidence type="ECO:0000313" key="1">
    <source>
        <dbReference type="EMBL" id="ABY63216.1"/>
    </source>
</evidence>